<dbReference type="RefSeq" id="WP_084323161.1">
    <property type="nucleotide sequence ID" value="NZ_FNTY01000001.1"/>
</dbReference>
<accession>A0A1H5AGL2</accession>
<sequence length="188" mass="20637">MTPDAPNKGLLLLDGAQYEDAIDWLHQHYSADAPQSLFKGTAYEAIGAAGPFLLNASTGSAAYAAWWGGTDLQHGVWLSTPLSAQQLLPILQRRLRIFDEHRRELWLRLADGCVLCRAWMAGVQWPTGFWFGVESVWLRQDNASVCAWENQASEFDAAPANKGLAAQITLPEALLHALSLPADPETNP</sequence>
<dbReference type="AlphaFoldDB" id="A0A1H5AGL2"/>
<evidence type="ECO:0000259" key="1">
    <source>
        <dbReference type="Pfam" id="PF13503"/>
    </source>
</evidence>
<reference evidence="2 3" key="1">
    <citation type="submission" date="2016-10" db="EMBL/GenBank/DDBJ databases">
        <authorList>
            <person name="de Groot N.N."/>
        </authorList>
    </citation>
    <scope>NUCLEOTIDE SEQUENCE [LARGE SCALE GENOMIC DNA]</scope>
    <source>
        <strain evidence="2 3">BS3662</strain>
    </source>
</reference>
<evidence type="ECO:0000313" key="2">
    <source>
        <dbReference type="EMBL" id="SED40700.1"/>
    </source>
</evidence>
<protein>
    <recommendedName>
        <fullName evidence="1">DUF4123 domain-containing protein</fullName>
    </recommendedName>
</protein>
<organism evidence="2 3">
    <name type="scientific">Pseudomonas migulae</name>
    <dbReference type="NCBI Taxonomy" id="78543"/>
    <lineage>
        <taxon>Bacteria</taxon>
        <taxon>Pseudomonadati</taxon>
        <taxon>Pseudomonadota</taxon>
        <taxon>Gammaproteobacteria</taxon>
        <taxon>Pseudomonadales</taxon>
        <taxon>Pseudomonadaceae</taxon>
        <taxon>Pseudomonas</taxon>
    </lineage>
</organism>
<dbReference type="EMBL" id="FNTY01000001">
    <property type="protein sequence ID" value="SED40700.1"/>
    <property type="molecule type" value="Genomic_DNA"/>
</dbReference>
<evidence type="ECO:0000313" key="3">
    <source>
        <dbReference type="Proteomes" id="UP000198985"/>
    </source>
</evidence>
<dbReference type="Pfam" id="PF13503">
    <property type="entry name" value="DUF4123"/>
    <property type="match status" value="1"/>
</dbReference>
<dbReference type="InterPro" id="IPR025391">
    <property type="entry name" value="DUF4123"/>
</dbReference>
<proteinExistence type="predicted"/>
<feature type="domain" description="DUF4123" evidence="1">
    <location>
        <begin position="11"/>
        <end position="115"/>
    </location>
</feature>
<gene>
    <name evidence="2" type="ORF">SAMN04490194_0295</name>
</gene>
<name>A0A1H5AGL2_9PSED</name>
<dbReference type="Proteomes" id="UP000198985">
    <property type="component" value="Unassembled WGS sequence"/>
</dbReference>